<organism evidence="2 3">
    <name type="scientific">Hyaloscypha variabilis (strain UAMH 11265 / GT02V1 / F)</name>
    <name type="common">Meliniomyces variabilis</name>
    <dbReference type="NCBI Taxonomy" id="1149755"/>
    <lineage>
        <taxon>Eukaryota</taxon>
        <taxon>Fungi</taxon>
        <taxon>Dikarya</taxon>
        <taxon>Ascomycota</taxon>
        <taxon>Pezizomycotina</taxon>
        <taxon>Leotiomycetes</taxon>
        <taxon>Helotiales</taxon>
        <taxon>Hyaloscyphaceae</taxon>
        <taxon>Hyaloscypha</taxon>
        <taxon>Hyaloscypha variabilis</taxon>
    </lineage>
</organism>
<dbReference type="OrthoDB" id="2157530at2759"/>
<reference evidence="2 3" key="1">
    <citation type="submission" date="2016-04" db="EMBL/GenBank/DDBJ databases">
        <title>A degradative enzymes factory behind the ericoid mycorrhizal symbiosis.</title>
        <authorList>
            <consortium name="DOE Joint Genome Institute"/>
            <person name="Martino E."/>
            <person name="Morin E."/>
            <person name="Grelet G."/>
            <person name="Kuo A."/>
            <person name="Kohler A."/>
            <person name="Daghino S."/>
            <person name="Barry K."/>
            <person name="Choi C."/>
            <person name="Cichocki N."/>
            <person name="Clum A."/>
            <person name="Copeland A."/>
            <person name="Hainaut M."/>
            <person name="Haridas S."/>
            <person name="Labutti K."/>
            <person name="Lindquist E."/>
            <person name="Lipzen A."/>
            <person name="Khouja H.-R."/>
            <person name="Murat C."/>
            <person name="Ohm R."/>
            <person name="Olson A."/>
            <person name="Spatafora J."/>
            <person name="Veneault-Fourrey C."/>
            <person name="Henrissat B."/>
            <person name="Grigoriev I."/>
            <person name="Martin F."/>
            <person name="Perotto S."/>
        </authorList>
    </citation>
    <scope>NUCLEOTIDE SEQUENCE [LARGE SCALE GENOMIC DNA]</scope>
    <source>
        <strain evidence="2 3">F</strain>
    </source>
</reference>
<evidence type="ECO:0000313" key="2">
    <source>
        <dbReference type="EMBL" id="PMD37676.1"/>
    </source>
</evidence>
<dbReference type="Proteomes" id="UP000235786">
    <property type="component" value="Unassembled WGS sequence"/>
</dbReference>
<keyword evidence="3" id="KW-1185">Reference proteome</keyword>
<dbReference type="InterPro" id="IPR052895">
    <property type="entry name" value="HetReg/Transcr_Mod"/>
</dbReference>
<proteinExistence type="predicted"/>
<feature type="domain" description="Heterokaryon incompatibility" evidence="1">
    <location>
        <begin position="53"/>
        <end position="178"/>
    </location>
</feature>
<gene>
    <name evidence="2" type="ORF">L207DRAFT_432923</name>
</gene>
<accession>A0A2J6RGN5</accession>
<feature type="non-terminal residue" evidence="2">
    <location>
        <position position="185"/>
    </location>
</feature>
<evidence type="ECO:0000313" key="3">
    <source>
        <dbReference type="Proteomes" id="UP000235786"/>
    </source>
</evidence>
<dbReference type="AlphaFoldDB" id="A0A2J6RGN5"/>
<name>A0A2J6RGN5_HYAVF</name>
<dbReference type="PANTHER" id="PTHR24148">
    <property type="entry name" value="ANKYRIN REPEAT DOMAIN-CONTAINING PROTEIN 39 HOMOLOG-RELATED"/>
    <property type="match status" value="1"/>
</dbReference>
<dbReference type="EMBL" id="KZ613949">
    <property type="protein sequence ID" value="PMD37676.1"/>
    <property type="molecule type" value="Genomic_DNA"/>
</dbReference>
<dbReference type="PANTHER" id="PTHR24148:SF73">
    <property type="entry name" value="HET DOMAIN PROTEIN (AFU_ORTHOLOGUE AFUA_8G01020)"/>
    <property type="match status" value="1"/>
</dbReference>
<dbReference type="Pfam" id="PF06985">
    <property type="entry name" value="HET"/>
    <property type="match status" value="1"/>
</dbReference>
<sequence>MPPQVEAANSRYIYQPILQSNSIRLLTLFPGTKGTTIQCELQEVSLSNNRPPYCALSYVWGDPSVTAGIRVHCRELQVTTNLQSALQCLRLCDTSRILWIDAICIDQGNLTERNEQIQYMVQIYSLAANVLIWLGNDDSIHHAFNIRLVEKLSEDDYMHLGAAFNDNSWWSRAWVIQEVIHASEV</sequence>
<protein>
    <submittedName>
        <fullName evidence="2">HET-domain-containing protein</fullName>
    </submittedName>
</protein>
<dbReference type="InterPro" id="IPR010730">
    <property type="entry name" value="HET"/>
</dbReference>
<evidence type="ECO:0000259" key="1">
    <source>
        <dbReference type="Pfam" id="PF06985"/>
    </source>
</evidence>